<dbReference type="InterPro" id="IPR002509">
    <property type="entry name" value="NODB_dom"/>
</dbReference>
<evidence type="ECO:0000259" key="1">
    <source>
        <dbReference type="Pfam" id="PF01522"/>
    </source>
</evidence>
<organism evidence="2 3">
    <name type="scientific">Microlunatus aurantiacus</name>
    <dbReference type="NCBI Taxonomy" id="446786"/>
    <lineage>
        <taxon>Bacteria</taxon>
        <taxon>Bacillati</taxon>
        <taxon>Actinomycetota</taxon>
        <taxon>Actinomycetes</taxon>
        <taxon>Propionibacteriales</taxon>
        <taxon>Propionibacteriaceae</taxon>
        <taxon>Microlunatus</taxon>
    </lineage>
</organism>
<accession>A0ABP7EHK6</accession>
<dbReference type="Proteomes" id="UP001500051">
    <property type="component" value="Unassembled WGS sequence"/>
</dbReference>
<dbReference type="Pfam" id="PF01522">
    <property type="entry name" value="Polysacc_deac_1"/>
    <property type="match status" value="1"/>
</dbReference>
<feature type="domain" description="NodB homology" evidence="1">
    <location>
        <begin position="64"/>
        <end position="172"/>
    </location>
</feature>
<dbReference type="InterPro" id="IPR011330">
    <property type="entry name" value="Glyco_hydro/deAcase_b/a-brl"/>
</dbReference>
<dbReference type="RefSeq" id="WP_344814641.1">
    <property type="nucleotide sequence ID" value="NZ_BAAAYX010000030.1"/>
</dbReference>
<dbReference type="SUPFAM" id="SSF88713">
    <property type="entry name" value="Glycoside hydrolase/deacetylase"/>
    <property type="match status" value="1"/>
</dbReference>
<dbReference type="EMBL" id="BAAAYX010000030">
    <property type="protein sequence ID" value="GAA3719253.1"/>
    <property type="molecule type" value="Genomic_DNA"/>
</dbReference>
<proteinExistence type="predicted"/>
<evidence type="ECO:0000313" key="2">
    <source>
        <dbReference type="EMBL" id="GAA3719253.1"/>
    </source>
</evidence>
<sequence length="201" mass="22361">MGSEDLAWTPVRQRALSTAPLLALNFHEVPPDWRAEARRRLVQLSQKAPGLDLDRLDEPADGPRVVVGWYDGWRDTALFGAEVCADLGIRAFFFPITRPQLSGRGTLTPDDLASIATAHEIGFHTATHRSAPTITSRLLRTELDRPMAELEAATGRRPRIAAWLLGSRFDPTLVGNRRLRELGVTFMMSNWSVERIPPASV</sequence>
<evidence type="ECO:0000313" key="3">
    <source>
        <dbReference type="Proteomes" id="UP001500051"/>
    </source>
</evidence>
<comment type="caution">
    <text evidence="2">The sequence shown here is derived from an EMBL/GenBank/DDBJ whole genome shotgun (WGS) entry which is preliminary data.</text>
</comment>
<name>A0ABP7EHK6_9ACTN</name>
<reference evidence="3" key="1">
    <citation type="journal article" date="2019" name="Int. J. Syst. Evol. Microbiol.">
        <title>The Global Catalogue of Microorganisms (GCM) 10K type strain sequencing project: providing services to taxonomists for standard genome sequencing and annotation.</title>
        <authorList>
            <consortium name="The Broad Institute Genomics Platform"/>
            <consortium name="The Broad Institute Genome Sequencing Center for Infectious Disease"/>
            <person name="Wu L."/>
            <person name="Ma J."/>
        </authorList>
    </citation>
    <scope>NUCLEOTIDE SEQUENCE [LARGE SCALE GENOMIC DNA]</scope>
    <source>
        <strain evidence="3">JCM 16548</strain>
    </source>
</reference>
<keyword evidence="3" id="KW-1185">Reference proteome</keyword>
<dbReference type="Gene3D" id="3.20.20.370">
    <property type="entry name" value="Glycoside hydrolase/deacetylase"/>
    <property type="match status" value="1"/>
</dbReference>
<gene>
    <name evidence="2" type="ORF">GCM10022204_44270</name>
</gene>
<protein>
    <recommendedName>
        <fullName evidence="1">NodB homology domain-containing protein</fullName>
    </recommendedName>
</protein>